<dbReference type="Pfam" id="PF00441">
    <property type="entry name" value="Acyl-CoA_dh_1"/>
    <property type="match status" value="1"/>
</dbReference>
<gene>
    <name evidence="9" type="ORF">M8A51_00170</name>
</gene>
<evidence type="ECO:0000259" key="8">
    <source>
        <dbReference type="Pfam" id="PF02771"/>
    </source>
</evidence>
<evidence type="ECO:0000256" key="5">
    <source>
        <dbReference type="ARBA" id="ARBA00023002"/>
    </source>
</evidence>
<dbReference type="SUPFAM" id="SSF56645">
    <property type="entry name" value="Acyl-CoA dehydrogenase NM domain-like"/>
    <property type="match status" value="1"/>
</dbReference>
<accession>A0ABT0YJ37</accession>
<dbReference type="Proteomes" id="UP001165541">
    <property type="component" value="Unassembled WGS sequence"/>
</dbReference>
<dbReference type="EMBL" id="JAMKFE010000001">
    <property type="protein sequence ID" value="MCM5677943.1"/>
    <property type="molecule type" value="Genomic_DNA"/>
</dbReference>
<dbReference type="InterPro" id="IPR036250">
    <property type="entry name" value="AcylCo_DH-like_C"/>
</dbReference>
<keyword evidence="5" id="KW-0560">Oxidoreductase</keyword>
<dbReference type="InterPro" id="IPR009075">
    <property type="entry name" value="AcylCo_DH/oxidase_C"/>
</dbReference>
<evidence type="ECO:0000256" key="4">
    <source>
        <dbReference type="ARBA" id="ARBA00022827"/>
    </source>
</evidence>
<keyword evidence="4" id="KW-0274">FAD</keyword>
<dbReference type="InterPro" id="IPR006091">
    <property type="entry name" value="Acyl-CoA_Oxase/DH_mid-dom"/>
</dbReference>
<evidence type="ECO:0000313" key="10">
    <source>
        <dbReference type="Proteomes" id="UP001165541"/>
    </source>
</evidence>
<dbReference type="Gene3D" id="1.20.140.10">
    <property type="entry name" value="Butyryl-CoA Dehydrogenase, subunit A, domain 3"/>
    <property type="match status" value="1"/>
</dbReference>
<dbReference type="InterPro" id="IPR013786">
    <property type="entry name" value="AcylCoA_DH/ox_N"/>
</dbReference>
<dbReference type="RefSeq" id="WP_251776070.1">
    <property type="nucleotide sequence ID" value="NZ_JAMKFE010000001.1"/>
</dbReference>
<feature type="domain" description="Acyl-CoA dehydrogenase/oxidase C-terminal" evidence="6">
    <location>
        <begin position="230"/>
        <end position="374"/>
    </location>
</feature>
<feature type="domain" description="Acyl-CoA dehydrogenase/oxidase N-terminal" evidence="8">
    <location>
        <begin position="6"/>
        <end position="118"/>
    </location>
</feature>
<evidence type="ECO:0000256" key="2">
    <source>
        <dbReference type="ARBA" id="ARBA00009347"/>
    </source>
</evidence>
<evidence type="ECO:0000259" key="7">
    <source>
        <dbReference type="Pfam" id="PF02770"/>
    </source>
</evidence>
<dbReference type="InterPro" id="IPR037069">
    <property type="entry name" value="AcylCoA_DH/ox_N_sf"/>
</dbReference>
<keyword evidence="10" id="KW-1185">Reference proteome</keyword>
<dbReference type="PANTHER" id="PTHR43884:SF20">
    <property type="entry name" value="ACYL-COA DEHYDROGENASE FADE28"/>
    <property type="match status" value="1"/>
</dbReference>
<organism evidence="9 10">
    <name type="scientific">Caldimonas mangrovi</name>
    <dbReference type="NCBI Taxonomy" id="2944811"/>
    <lineage>
        <taxon>Bacteria</taxon>
        <taxon>Pseudomonadati</taxon>
        <taxon>Pseudomonadota</taxon>
        <taxon>Betaproteobacteria</taxon>
        <taxon>Burkholderiales</taxon>
        <taxon>Sphaerotilaceae</taxon>
        <taxon>Caldimonas</taxon>
    </lineage>
</organism>
<name>A0ABT0YJ37_9BURK</name>
<dbReference type="InterPro" id="IPR046373">
    <property type="entry name" value="Acyl-CoA_Oxase/DH_mid-dom_sf"/>
</dbReference>
<evidence type="ECO:0000313" key="9">
    <source>
        <dbReference type="EMBL" id="MCM5677943.1"/>
    </source>
</evidence>
<evidence type="ECO:0000256" key="3">
    <source>
        <dbReference type="ARBA" id="ARBA00022630"/>
    </source>
</evidence>
<feature type="domain" description="Acyl-CoA oxidase/dehydrogenase middle" evidence="7">
    <location>
        <begin position="137"/>
        <end position="215"/>
    </location>
</feature>
<dbReference type="PANTHER" id="PTHR43884">
    <property type="entry name" value="ACYL-COA DEHYDROGENASE"/>
    <property type="match status" value="1"/>
</dbReference>
<comment type="similarity">
    <text evidence="2">Belongs to the acyl-CoA dehydrogenase family.</text>
</comment>
<evidence type="ECO:0000256" key="1">
    <source>
        <dbReference type="ARBA" id="ARBA00001974"/>
    </source>
</evidence>
<keyword evidence="3" id="KW-0285">Flavoprotein</keyword>
<comment type="caution">
    <text evidence="9">The sequence shown here is derived from an EMBL/GenBank/DDBJ whole genome shotgun (WGS) entry which is preliminary data.</text>
</comment>
<dbReference type="Gene3D" id="1.10.540.10">
    <property type="entry name" value="Acyl-CoA dehydrogenase/oxidase, N-terminal domain"/>
    <property type="match status" value="1"/>
</dbReference>
<evidence type="ECO:0000259" key="6">
    <source>
        <dbReference type="Pfam" id="PF00441"/>
    </source>
</evidence>
<dbReference type="InterPro" id="IPR009100">
    <property type="entry name" value="AcylCoA_DH/oxidase_NM_dom_sf"/>
</dbReference>
<dbReference type="Pfam" id="PF02771">
    <property type="entry name" value="Acyl-CoA_dh_N"/>
    <property type="match status" value="1"/>
</dbReference>
<dbReference type="Gene3D" id="2.40.110.10">
    <property type="entry name" value="Butyryl-CoA Dehydrogenase, subunit A, domain 2"/>
    <property type="match status" value="1"/>
</dbReference>
<reference evidence="9" key="1">
    <citation type="submission" date="2022-05" db="EMBL/GenBank/DDBJ databases">
        <title>Schlegelella sp. nov., isolated from mangrove soil.</title>
        <authorList>
            <person name="Liu Y."/>
            <person name="Ge X."/>
            <person name="Liu W."/>
        </authorList>
    </citation>
    <scope>NUCLEOTIDE SEQUENCE</scope>
    <source>
        <strain evidence="9">S2-27</strain>
    </source>
</reference>
<dbReference type="CDD" id="cd00567">
    <property type="entry name" value="ACAD"/>
    <property type="match status" value="1"/>
</dbReference>
<sequence>MNFNLTEEQQLLDDTVRRFVAREYGFEQRRAVLHSESGWSRTVWQGLADLGLLALHVPERHGGLDGGPVETMIVMQALGAGLLLEPYLASAVVATQLLAHAGSAPQQAEWLPRLAGGETVAVLAHEETSARGFELHLQTRAVATGDGYVLSGHKSVVMHAPAADVLLVTARTSGAARDEHGVSLFLLPRDTPGLRLLPYRSVDGLPAADVHLKDCHVAGSARVGLEGAAWPSLSRALDAGLAALCAEASGVIKAALDATLEYLRTRQQFGQPIGRFQVLQHRAAEMLMHHEQARSMSVLAAMRCRHADAAERARALSAAKVIIGRACRYVGQQAVQLHGGMGVTDELHVSHLFKRLMAIELSGGDTDTHLARFAECRDAA</sequence>
<dbReference type="Pfam" id="PF02770">
    <property type="entry name" value="Acyl-CoA_dh_M"/>
    <property type="match status" value="1"/>
</dbReference>
<protein>
    <submittedName>
        <fullName evidence="9">Acyl-CoA dehydrogenase</fullName>
    </submittedName>
</protein>
<dbReference type="SUPFAM" id="SSF47203">
    <property type="entry name" value="Acyl-CoA dehydrogenase C-terminal domain-like"/>
    <property type="match status" value="1"/>
</dbReference>
<proteinExistence type="inferred from homology"/>
<comment type="cofactor">
    <cofactor evidence="1">
        <name>FAD</name>
        <dbReference type="ChEBI" id="CHEBI:57692"/>
    </cofactor>
</comment>